<evidence type="ECO:0000313" key="10">
    <source>
        <dbReference type="Proteomes" id="UP001652625"/>
    </source>
</evidence>
<evidence type="ECO:0000256" key="8">
    <source>
        <dbReference type="ARBA" id="ARBA00043031"/>
    </source>
</evidence>
<evidence type="ECO:0000256" key="4">
    <source>
        <dbReference type="ARBA" id="ARBA00023128"/>
    </source>
</evidence>
<dbReference type="InterPro" id="IPR051975">
    <property type="entry name" value="mtLSU_mL45"/>
</dbReference>
<dbReference type="GeneID" id="100198412"/>
<comment type="similarity">
    <text evidence="6">Belongs to the mitochondrion-specific ribosomal protein mL45 family.</text>
</comment>
<dbReference type="Pfam" id="PF04280">
    <property type="entry name" value="Tim44"/>
    <property type="match status" value="1"/>
</dbReference>
<evidence type="ECO:0000313" key="11">
    <source>
        <dbReference type="RefSeq" id="XP_065665888.1"/>
    </source>
</evidence>
<evidence type="ECO:0000256" key="6">
    <source>
        <dbReference type="ARBA" id="ARBA00038073"/>
    </source>
</evidence>
<evidence type="ECO:0000256" key="2">
    <source>
        <dbReference type="ARBA" id="ARBA00022946"/>
    </source>
</evidence>
<feature type="domain" description="Tim44-like" evidence="9">
    <location>
        <begin position="135"/>
        <end position="285"/>
    </location>
</feature>
<accession>A0ABM4CVD1</accession>
<keyword evidence="5" id="KW-0687">Ribonucleoprotein</keyword>
<evidence type="ECO:0000259" key="9">
    <source>
        <dbReference type="SMART" id="SM00978"/>
    </source>
</evidence>
<dbReference type="InterPro" id="IPR007379">
    <property type="entry name" value="Tim44-like_dom"/>
</dbReference>
<keyword evidence="10" id="KW-1185">Reference proteome</keyword>
<dbReference type="Proteomes" id="UP001652625">
    <property type="component" value="Chromosome 11"/>
</dbReference>
<dbReference type="PANTHER" id="PTHR28554">
    <property type="entry name" value="39S RIBOSOMAL PROTEIN L45, MITOCHONDRIAL"/>
    <property type="match status" value="1"/>
</dbReference>
<dbReference type="Gene3D" id="3.10.450.240">
    <property type="match status" value="1"/>
</dbReference>
<dbReference type="SUPFAM" id="SSF54427">
    <property type="entry name" value="NTF2-like"/>
    <property type="match status" value="1"/>
</dbReference>
<sequence length="287" mass="32924">MLCTLVKPRSKMSIRLVSLVLLNKSAGLSSLSVSKCLCPSVSSYIFKRYTRKSTSRFPAEDAVTRLEDMARKFQPPPYSKNPLDTPADSGVKLDSTGIIFVTYVPPLKKEFIFSIKGLAQRWLGFKEFIKSMYCIANIKRKLKPAKFKTVEFAKEAQKRFIDVNTALQKNDKASEMIMIENATYMVVKTLQNQFTNPANKPYWRFVKEVERPRVINAALSAVSENDLYAQVTVRLHTEQILTIRDRFNRIVTGDPKTPRSVIDYVVFERHLPDPYGKWRVCGKLNPR</sequence>
<evidence type="ECO:0000256" key="7">
    <source>
        <dbReference type="ARBA" id="ARBA00039448"/>
    </source>
</evidence>
<keyword evidence="3" id="KW-0689">Ribosomal protein</keyword>
<evidence type="ECO:0000256" key="5">
    <source>
        <dbReference type="ARBA" id="ARBA00023274"/>
    </source>
</evidence>
<name>A0ABM4CVD1_HYDVU</name>
<keyword evidence="4" id="KW-0496">Mitochondrion</keyword>
<dbReference type="InterPro" id="IPR032710">
    <property type="entry name" value="NTF2-like_dom_sf"/>
</dbReference>
<dbReference type="SMART" id="SM00978">
    <property type="entry name" value="Tim44"/>
    <property type="match status" value="1"/>
</dbReference>
<keyword evidence="2" id="KW-0809">Transit peptide</keyword>
<dbReference type="PANTHER" id="PTHR28554:SF1">
    <property type="entry name" value="LARGE RIBOSOMAL SUBUNIT PROTEIN ML45"/>
    <property type="match status" value="1"/>
</dbReference>
<reference evidence="11" key="1">
    <citation type="submission" date="2025-08" db="UniProtKB">
        <authorList>
            <consortium name="RefSeq"/>
        </authorList>
    </citation>
    <scope>IDENTIFICATION</scope>
</reference>
<organism evidence="10 11">
    <name type="scientific">Hydra vulgaris</name>
    <name type="common">Hydra</name>
    <name type="synonym">Hydra attenuata</name>
    <dbReference type="NCBI Taxonomy" id="6087"/>
    <lineage>
        <taxon>Eukaryota</taxon>
        <taxon>Metazoa</taxon>
        <taxon>Cnidaria</taxon>
        <taxon>Hydrozoa</taxon>
        <taxon>Hydroidolina</taxon>
        <taxon>Anthoathecata</taxon>
        <taxon>Aplanulata</taxon>
        <taxon>Hydridae</taxon>
        <taxon>Hydra</taxon>
    </lineage>
</organism>
<gene>
    <name evidence="11" type="primary">LOC100198412</name>
</gene>
<proteinExistence type="inferred from homology"/>
<dbReference type="RefSeq" id="XP_065665888.1">
    <property type="nucleotide sequence ID" value="XM_065809816.1"/>
</dbReference>
<evidence type="ECO:0000256" key="3">
    <source>
        <dbReference type="ARBA" id="ARBA00022980"/>
    </source>
</evidence>
<protein>
    <recommendedName>
        <fullName evidence="7">Large ribosomal subunit protein mL45</fullName>
    </recommendedName>
    <alternativeName>
        <fullName evidence="8">39S ribosomal protein L45, mitochondrial</fullName>
    </alternativeName>
</protein>
<comment type="subcellular location">
    <subcellularLocation>
        <location evidence="1">Mitochondrion</location>
    </subcellularLocation>
</comment>
<evidence type="ECO:0000256" key="1">
    <source>
        <dbReference type="ARBA" id="ARBA00004173"/>
    </source>
</evidence>